<organism evidence="6 7">
    <name type="scientific">Massariosphaeria phaeospora</name>
    <dbReference type="NCBI Taxonomy" id="100035"/>
    <lineage>
        <taxon>Eukaryota</taxon>
        <taxon>Fungi</taxon>
        <taxon>Dikarya</taxon>
        <taxon>Ascomycota</taxon>
        <taxon>Pezizomycotina</taxon>
        <taxon>Dothideomycetes</taxon>
        <taxon>Pleosporomycetidae</taxon>
        <taxon>Pleosporales</taxon>
        <taxon>Pleosporales incertae sedis</taxon>
        <taxon>Massariosphaeria</taxon>
    </lineage>
</organism>
<keyword evidence="2 3" id="KW-0067">ATP-binding</keyword>
<feature type="binding site" evidence="3">
    <location>
        <position position="473"/>
    </location>
    <ligand>
        <name>ATP</name>
        <dbReference type="ChEBI" id="CHEBI:30616"/>
    </ligand>
</feature>
<dbReference type="CDD" id="cd00180">
    <property type="entry name" value="PKc"/>
    <property type="match status" value="1"/>
</dbReference>
<reference evidence="6 7" key="1">
    <citation type="submission" date="2020-01" db="EMBL/GenBank/DDBJ databases">
        <authorList>
            <consortium name="DOE Joint Genome Institute"/>
            <person name="Haridas S."/>
            <person name="Albert R."/>
            <person name="Binder M."/>
            <person name="Bloem J."/>
            <person name="Labutti K."/>
            <person name="Salamov A."/>
            <person name="Andreopoulos B."/>
            <person name="Baker S.E."/>
            <person name="Barry K."/>
            <person name="Bills G."/>
            <person name="Bluhm B.H."/>
            <person name="Cannon C."/>
            <person name="Castanera R."/>
            <person name="Culley D.E."/>
            <person name="Daum C."/>
            <person name="Ezra D."/>
            <person name="Gonzalez J.B."/>
            <person name="Henrissat B."/>
            <person name="Kuo A."/>
            <person name="Liang C."/>
            <person name="Lipzen A."/>
            <person name="Lutzoni F."/>
            <person name="Magnuson J."/>
            <person name="Mondo S."/>
            <person name="Nolan M."/>
            <person name="Ohm R."/>
            <person name="Pangilinan J."/>
            <person name="Park H.-J.H."/>
            <person name="Ramirez L."/>
            <person name="Alfaro M."/>
            <person name="Sun H."/>
            <person name="Tritt A."/>
            <person name="Yoshinaga Y."/>
            <person name="Zwiers L.-H.L."/>
            <person name="Turgeon B.G."/>
            <person name="Goodwin S.B."/>
            <person name="Spatafora J.W."/>
            <person name="Crous P.W."/>
            <person name="Grigoriev I.V."/>
        </authorList>
    </citation>
    <scope>NUCLEOTIDE SEQUENCE [LARGE SCALE GENOMIC DNA]</scope>
    <source>
        <strain evidence="6 7">CBS 611.86</strain>
    </source>
</reference>
<keyword evidence="1 3" id="KW-0547">Nucleotide-binding</keyword>
<name>A0A7C8I373_9PLEO</name>
<accession>A0A7C8I373</accession>
<evidence type="ECO:0000313" key="6">
    <source>
        <dbReference type="EMBL" id="KAF2868126.1"/>
    </source>
</evidence>
<dbReference type="GO" id="GO:0004674">
    <property type="term" value="F:protein serine/threonine kinase activity"/>
    <property type="evidence" value="ECO:0007669"/>
    <property type="project" value="TreeGrafter"/>
</dbReference>
<dbReference type="Proteomes" id="UP000481861">
    <property type="component" value="Unassembled WGS sequence"/>
</dbReference>
<sequence length="787" mass="88089">MSGDYTPWIWSPEYNRHYCYRTDEAGQTQYLWAGAQEAAPPAAEPTVPQAPAPIAITPRVVPRDQPPGAWPSASYHQSNSQSQYGTSPTFYTHRPQPAQHNSDPLPDSVKESVFGDRPRRFIRTAQDNINEESLDPNYRRVAYHHHAFFFKRGRVFKMLWTEPAGQDNPGKTRGSTHFSLVSFGQTAYSEIRRFVVIQNKGSFRTQYFYPDVSDGGSTSNQTSPIQTYRRQGARKRGLIVDDHAIIYTGSPNDPAPNLLEGEEITKQALRVQSSSGEQLDAESRINFGKPYAVEHNCKVMDIGVISDEHIHLLSNCLSRRLSCRVRLEFLPVLIWKEQAEFLGGGQQLHPTQPTAHNPLLHLATPLAGFRLAFSFFLHKPVNQELASALSPFGSLSVASFHSVTAALPRTMSDFSYPLHRPAARPLYVEEGKDYSVESDEELPYTLVKTLGHGLSGIVEKVQDINTGRVFALKSIRIQGGRDPAEARSISENEIKIIRSLAGHHHIIRVFATYVTKRHVGLVLDPVADGGDLEDFLADMPQGTPQDESQIPLPEGQSDRYDVLRRSFGCLASGLAFMHGQKIRHKDIKPRNILIHQGSVIFTDFGYSLDTSITGHSTTTGRPTAMTRRYSAPEVVDHANRNSSSDVFSLGCVYLDVLAVLRGSSFISQGQCFSEHIKDIKVKLEHSPLPATQDFLRKLITSMITDIPSSRPTAADIAIYFLDHIGFSCNVCQPSHNSQETVSTTLDYQASQEVAYNSPWIWSPQHNEYYYTSFDKSHRAIQDHWNQA</sequence>
<dbReference type="PROSITE" id="PS50011">
    <property type="entry name" value="PROTEIN_KINASE_DOM"/>
    <property type="match status" value="1"/>
</dbReference>
<dbReference type="InterPro" id="IPR046497">
    <property type="entry name" value="DUF6590"/>
</dbReference>
<dbReference type="PROSITE" id="PS00107">
    <property type="entry name" value="PROTEIN_KINASE_ATP"/>
    <property type="match status" value="1"/>
</dbReference>
<dbReference type="PROSITE" id="PS00108">
    <property type="entry name" value="PROTEIN_KINASE_ST"/>
    <property type="match status" value="1"/>
</dbReference>
<dbReference type="Gene3D" id="1.10.510.10">
    <property type="entry name" value="Transferase(Phosphotransferase) domain 1"/>
    <property type="match status" value="1"/>
</dbReference>
<dbReference type="InterPro" id="IPR017441">
    <property type="entry name" value="Protein_kinase_ATP_BS"/>
</dbReference>
<dbReference type="EMBL" id="JAADJZ010000020">
    <property type="protein sequence ID" value="KAF2868126.1"/>
    <property type="molecule type" value="Genomic_DNA"/>
</dbReference>
<dbReference type="InterPro" id="IPR053235">
    <property type="entry name" value="Ser_Thr_kinase"/>
</dbReference>
<keyword evidence="6" id="KW-0808">Transferase</keyword>
<proteinExistence type="predicted"/>
<dbReference type="OrthoDB" id="3559580at2759"/>
<dbReference type="GO" id="GO:0005737">
    <property type="term" value="C:cytoplasm"/>
    <property type="evidence" value="ECO:0007669"/>
    <property type="project" value="TreeGrafter"/>
</dbReference>
<evidence type="ECO:0000256" key="4">
    <source>
        <dbReference type="SAM" id="MobiDB-lite"/>
    </source>
</evidence>
<dbReference type="AlphaFoldDB" id="A0A7C8I373"/>
<dbReference type="Pfam" id="PF20233">
    <property type="entry name" value="DUF6590"/>
    <property type="match status" value="1"/>
</dbReference>
<evidence type="ECO:0000256" key="2">
    <source>
        <dbReference type="ARBA" id="ARBA00022840"/>
    </source>
</evidence>
<evidence type="ECO:0000313" key="7">
    <source>
        <dbReference type="Proteomes" id="UP000481861"/>
    </source>
</evidence>
<dbReference type="SUPFAM" id="SSF56112">
    <property type="entry name" value="Protein kinase-like (PK-like)"/>
    <property type="match status" value="1"/>
</dbReference>
<evidence type="ECO:0000259" key="5">
    <source>
        <dbReference type="PROSITE" id="PS50011"/>
    </source>
</evidence>
<dbReference type="PANTHER" id="PTHR24361">
    <property type="entry name" value="MITOGEN-ACTIVATED KINASE KINASE KINASE"/>
    <property type="match status" value="1"/>
</dbReference>
<dbReference type="InterPro" id="IPR000719">
    <property type="entry name" value="Prot_kinase_dom"/>
</dbReference>
<evidence type="ECO:0000256" key="3">
    <source>
        <dbReference type="PROSITE-ProRule" id="PRU10141"/>
    </source>
</evidence>
<dbReference type="GO" id="GO:0005524">
    <property type="term" value="F:ATP binding"/>
    <property type="evidence" value="ECO:0007669"/>
    <property type="project" value="UniProtKB-UniRule"/>
</dbReference>
<gene>
    <name evidence="6" type="ORF">BDV95DRAFT_597450</name>
</gene>
<dbReference type="InterPro" id="IPR008271">
    <property type="entry name" value="Ser/Thr_kinase_AS"/>
</dbReference>
<evidence type="ECO:0000256" key="1">
    <source>
        <dbReference type="ARBA" id="ARBA00022741"/>
    </source>
</evidence>
<protein>
    <submittedName>
        <fullName evidence="6">Kinase-like domain-containing protein</fullName>
    </submittedName>
</protein>
<comment type="caution">
    <text evidence="6">The sequence shown here is derived from an EMBL/GenBank/DDBJ whole genome shotgun (WGS) entry which is preliminary data.</text>
</comment>
<dbReference type="Gene3D" id="3.30.200.20">
    <property type="entry name" value="Phosphorylase Kinase, domain 1"/>
    <property type="match status" value="1"/>
</dbReference>
<dbReference type="Pfam" id="PF00069">
    <property type="entry name" value="Pkinase"/>
    <property type="match status" value="1"/>
</dbReference>
<keyword evidence="6" id="KW-0418">Kinase</keyword>
<dbReference type="PANTHER" id="PTHR24361:SF613">
    <property type="entry name" value="NUCLEAR RECEPTOR-BINDING PROTEIN-RELATED"/>
    <property type="match status" value="1"/>
</dbReference>
<feature type="region of interest" description="Disordered" evidence="4">
    <location>
        <begin position="60"/>
        <end position="112"/>
    </location>
</feature>
<feature type="compositionally biased region" description="Polar residues" evidence="4">
    <location>
        <begin position="74"/>
        <end position="90"/>
    </location>
</feature>
<dbReference type="InterPro" id="IPR011009">
    <property type="entry name" value="Kinase-like_dom_sf"/>
</dbReference>
<feature type="domain" description="Protein kinase" evidence="5">
    <location>
        <begin position="444"/>
        <end position="726"/>
    </location>
</feature>
<dbReference type="SMART" id="SM00220">
    <property type="entry name" value="S_TKc"/>
    <property type="match status" value="1"/>
</dbReference>
<keyword evidence="7" id="KW-1185">Reference proteome</keyword>